<comment type="caution">
    <text evidence="3">The sequence shown here is derived from an EMBL/GenBank/DDBJ whole genome shotgun (WGS) entry which is preliminary data.</text>
</comment>
<dbReference type="InterPro" id="IPR010667">
    <property type="entry name" value="Phage_T4_Gp19"/>
</dbReference>
<dbReference type="PANTHER" id="PTHR38009">
    <property type="entry name" value="CONSERVED HYPOTHETICAL PHAGE TAIL PROTEIN"/>
    <property type="match status" value="1"/>
</dbReference>
<dbReference type="Pfam" id="PF20546">
    <property type="entry name" value="DUF6760"/>
    <property type="match status" value="1"/>
</dbReference>
<name>A0A1R3L406_9ROSI</name>
<feature type="domain" description="DUF6760" evidence="2">
    <location>
        <begin position="97"/>
        <end position="150"/>
    </location>
</feature>
<proteinExistence type="predicted"/>
<keyword evidence="4" id="KW-1185">Reference proteome</keyword>
<accession>A0A1R3L406</accession>
<dbReference type="InterPro" id="IPR046648">
    <property type="entry name" value="DUF6760"/>
</dbReference>
<gene>
    <name evidence="3" type="ORF">COLO4_00418</name>
</gene>
<evidence type="ECO:0000256" key="1">
    <source>
        <dbReference type="SAM" id="MobiDB-lite"/>
    </source>
</evidence>
<dbReference type="PANTHER" id="PTHR38009:SF1">
    <property type="entry name" value="CONSERVED HYPOTHETICAL PHAGE TAIL PROTEIN"/>
    <property type="match status" value="1"/>
</dbReference>
<dbReference type="Proteomes" id="UP000187203">
    <property type="component" value="Unassembled WGS sequence"/>
</dbReference>
<organism evidence="3 4">
    <name type="scientific">Corchorus olitorius</name>
    <dbReference type="NCBI Taxonomy" id="93759"/>
    <lineage>
        <taxon>Eukaryota</taxon>
        <taxon>Viridiplantae</taxon>
        <taxon>Streptophyta</taxon>
        <taxon>Embryophyta</taxon>
        <taxon>Tracheophyta</taxon>
        <taxon>Spermatophyta</taxon>
        <taxon>Magnoliopsida</taxon>
        <taxon>eudicotyledons</taxon>
        <taxon>Gunneridae</taxon>
        <taxon>Pentapetalae</taxon>
        <taxon>rosids</taxon>
        <taxon>malvids</taxon>
        <taxon>Malvales</taxon>
        <taxon>Malvaceae</taxon>
        <taxon>Grewioideae</taxon>
        <taxon>Apeibeae</taxon>
        <taxon>Corchorus</taxon>
    </lineage>
</organism>
<dbReference type="InterPro" id="IPR011747">
    <property type="entry name" value="CHP02241"/>
</dbReference>
<dbReference type="Pfam" id="PF06841">
    <property type="entry name" value="Phage_T4_gp19"/>
    <property type="match status" value="1"/>
</dbReference>
<evidence type="ECO:0000313" key="3">
    <source>
        <dbReference type="EMBL" id="OMP14019.1"/>
    </source>
</evidence>
<dbReference type="OrthoDB" id="10672917at2759"/>
<protein>
    <submittedName>
        <fullName evidence="3">Bacteriophage T4, Gp19, tail tube</fullName>
    </submittedName>
</protein>
<evidence type="ECO:0000259" key="2">
    <source>
        <dbReference type="Pfam" id="PF20546"/>
    </source>
</evidence>
<feature type="compositionally biased region" description="Polar residues" evidence="1">
    <location>
        <begin position="1036"/>
        <end position="1064"/>
    </location>
</feature>
<dbReference type="AlphaFoldDB" id="A0A1R3L406"/>
<dbReference type="GO" id="GO:0005198">
    <property type="term" value="F:structural molecule activity"/>
    <property type="evidence" value="ECO:0007669"/>
    <property type="project" value="InterPro"/>
</dbReference>
<evidence type="ECO:0000313" key="4">
    <source>
        <dbReference type="Proteomes" id="UP000187203"/>
    </source>
</evidence>
<dbReference type="NCBIfam" id="TIGR02241">
    <property type="entry name" value="conserved hypothetical phage tail region protein"/>
    <property type="match status" value="1"/>
</dbReference>
<feature type="region of interest" description="Disordered" evidence="1">
    <location>
        <begin position="1036"/>
        <end position="1068"/>
    </location>
</feature>
<reference evidence="4" key="1">
    <citation type="submission" date="2013-09" db="EMBL/GenBank/DDBJ databases">
        <title>Corchorus olitorius genome sequencing.</title>
        <authorList>
            <person name="Alam M."/>
            <person name="Haque M.S."/>
            <person name="Islam M.S."/>
            <person name="Emdad E.M."/>
            <person name="Islam M.M."/>
            <person name="Ahmed B."/>
            <person name="Halim A."/>
            <person name="Hossen Q.M.M."/>
            <person name="Hossain M.Z."/>
            <person name="Ahmed R."/>
            <person name="Khan M.M."/>
            <person name="Islam R."/>
            <person name="Rashid M.M."/>
            <person name="Khan S.A."/>
            <person name="Rahman M.S."/>
            <person name="Alam M."/>
            <person name="Yahiya A.S."/>
            <person name="Khan M.S."/>
            <person name="Azam M.S."/>
            <person name="Haque T."/>
            <person name="Lashkar M.Z.H."/>
            <person name="Akhand A.I."/>
            <person name="Morshed G."/>
            <person name="Roy S."/>
            <person name="Uddin K.S."/>
            <person name="Rabeya T."/>
            <person name="Hossain A.S."/>
            <person name="Chowdhury A."/>
            <person name="Snigdha A.R."/>
            <person name="Mortoza M.S."/>
            <person name="Matin S.A."/>
            <person name="Hoque S.M.E."/>
            <person name="Islam M.K."/>
            <person name="Roy D.K."/>
            <person name="Haider R."/>
            <person name="Moosa M.M."/>
            <person name="Elias S.M."/>
            <person name="Hasan A.M."/>
            <person name="Jahan S."/>
            <person name="Shafiuddin M."/>
            <person name="Mahmood N."/>
            <person name="Shommy N.S."/>
        </authorList>
    </citation>
    <scope>NUCLEOTIDE SEQUENCE [LARGE SCALE GENOMIC DNA]</scope>
    <source>
        <strain evidence="4">cv. O-4</strain>
    </source>
</reference>
<sequence length="1099" mass="124262">MLTTEHAFELPRGYIDREGNLHRRGVMRLATASDEILPMRDPRVQQNPSYLTIILLARVITKLGDLPMIDTHTIEGLFTADLAYLQEFYRSINEMQLTTIPTLYEEMGFIAYYFHWSHEALMQMEHRERQRWCEEINRINRRLNDDGSEQPENLIDPLGGFRFLVQIDQLQVGGFSEISGLQAETKYETYEEGGQNGFVHRFPTRREYPPLVLKRGVLLSLGLWDWYNSFTVGKMTPRDGSIMMASDDYSQLLIWNFIQAYPVKWIGPQLNAGQGSLALADRHQPRGAISGIPAASLIHRRPAAREAVPQQEIHHHHHQRIEWKPLTSVSITQPLLIRNYYFWRLLTMEGRGQPPTLPWSESERSLPSMANGDAYPATGGNADHPHPALLRMLMSGDTGRLPPSIWLEAHVEQEGAGEQVVPLSLRMLGSLPQLIFRQLSGSLGGMLTSGQAGDTAMIQPYEWTLDTSALEQEAASSSWSSRKVRELSRLVPLIERSGSRGASIRSGMLSERAGIHAPQLRWLPPVRLTIPVRRLSGDSRPDGERNIRRLSDLFHVSRLSELDRVLGGTYTVQLMNVLPSPEQTAAALPYPSWQPLRQEPTRNPEDWLYHIVRLFNPHERRAVIEHNIRRLYQRAAERSFHQQAGRWSRMVMTAVRQEWRRQSPAGAPVAGMPEQLIRRQGNRWLWNQAALAGGMQWRQASQRLREWWPWLNLPWLQPDSGDDALRRELYHPLLLRRYLNEDEATGSGMDIDPRWLQGNIYETLGRYIERETLRLSPERFMMLLPLAAALPGQSQRTSLRQFARERTAQQLGWSNAAMPSLLSIPATMSGISRNSSSGGVGSIISTLVQRMTGRELSRELLRTRSFGSELTTRLIQQTSMTTERRSGASDAQLEASRWLMRAVQADPLSSAMPLQAESGRLPERLLLAFRRSNSQAGTESSLDNASAYAIDNRGTSTIGTPLMAGMGLPLNAPAEPAMLELLRRRIQQLPQQMLTGEQGHTELAAATNGSQQEPFVPEWRRTRPAVAPASIEAETNGNAGISSAGTMTGSLNTVPSDPNASPSARQPVRLGPNEMEQIVQRVYRELQRRLKSDYQRRGM</sequence>
<dbReference type="EMBL" id="AWUE01002436">
    <property type="protein sequence ID" value="OMP14019.1"/>
    <property type="molecule type" value="Genomic_DNA"/>
</dbReference>